<dbReference type="KEGG" id="tah:SU86_001525"/>
<dbReference type="OrthoDB" id="9904at2157"/>
<feature type="binding site" evidence="2">
    <location>
        <position position="94"/>
    </location>
    <ligand>
        <name>Mg(2+)</name>
        <dbReference type="ChEBI" id="CHEBI:18420"/>
        <label>2</label>
    </ligand>
</feature>
<dbReference type="GeneID" id="24875060"/>
<comment type="cofactor">
    <cofactor evidence="2">
        <name>Mn(2+)</name>
        <dbReference type="ChEBI" id="CHEBI:29035"/>
    </cofactor>
    <cofactor evidence="2">
        <name>Mg(2+)</name>
        <dbReference type="ChEBI" id="CHEBI:18420"/>
    </cofactor>
    <text evidence="2">Binds 2 Mg(2+) or Mn(2+) ions per subunit.</text>
</comment>
<keyword evidence="2" id="KW-1133">Transmembrane helix</keyword>
<name>A0A3G1B0W0_9ARCH</name>
<dbReference type="GO" id="GO:0000287">
    <property type="term" value="F:magnesium ion binding"/>
    <property type="evidence" value="ECO:0007669"/>
    <property type="project" value="UniProtKB-UniRule"/>
</dbReference>
<comment type="similarity">
    <text evidence="2 3">Belongs to the CDP-alcohol phosphatidyltransferase class-I family.</text>
</comment>
<keyword evidence="2" id="KW-0472">Membrane</keyword>
<dbReference type="GO" id="GO:0005886">
    <property type="term" value="C:plasma membrane"/>
    <property type="evidence" value="ECO:0007669"/>
    <property type="project" value="UniProtKB-SubCell"/>
</dbReference>
<evidence type="ECO:0000313" key="5">
    <source>
        <dbReference type="Proteomes" id="UP000266745"/>
    </source>
</evidence>
<dbReference type="Proteomes" id="UP000266745">
    <property type="component" value="Chromosome"/>
</dbReference>
<reference evidence="4 5" key="1">
    <citation type="journal article" date="2016" name="Sci. Rep.">
        <title>A novel ammonia-oxidizing archaeon from wastewater treatment plant: Its enrichment, physiological and genomic characteristics.</title>
        <authorList>
            <person name="Li Y."/>
            <person name="Ding K."/>
            <person name="Wen X."/>
            <person name="Zhang B."/>
            <person name="Shen B."/>
            <person name="Yang Y."/>
        </authorList>
    </citation>
    <scope>NUCLEOTIDE SEQUENCE [LARGE SCALE GENOMIC DNA]</scope>
    <source>
        <strain evidence="4 5">SAT1</strain>
    </source>
</reference>
<dbReference type="EC" id="2.7.8.39" evidence="2"/>
<evidence type="ECO:0000313" key="4">
    <source>
        <dbReference type="EMBL" id="AJZ75282.1"/>
    </source>
</evidence>
<keyword evidence="2" id="KW-0479">Metal-binding</keyword>
<feature type="binding site" evidence="2">
    <location>
        <position position="98"/>
    </location>
    <ligand>
        <name>Mg(2+)</name>
        <dbReference type="ChEBI" id="CHEBI:18420"/>
        <label>2</label>
    </ligand>
</feature>
<gene>
    <name evidence="4" type="ORF">SU86_001525</name>
</gene>
<protein>
    <recommendedName>
        <fullName evidence="2">Archaetidylinositol phosphate synthase</fullName>
        <shortName evidence="2">AIP synthase</shortName>
        <ecNumber evidence="2">2.7.8.39</ecNumber>
    </recommendedName>
</protein>
<dbReference type="Gene3D" id="1.20.120.1760">
    <property type="match status" value="1"/>
</dbReference>
<dbReference type="PROSITE" id="PS00379">
    <property type="entry name" value="CDP_ALCOHOL_P_TRANSF"/>
    <property type="match status" value="1"/>
</dbReference>
<feature type="transmembrane region" description="Helical" evidence="2">
    <location>
        <begin position="156"/>
        <end position="185"/>
    </location>
</feature>
<evidence type="ECO:0000256" key="1">
    <source>
        <dbReference type="ARBA" id="ARBA00022679"/>
    </source>
</evidence>
<dbReference type="RefSeq" id="WP_048187759.1">
    <property type="nucleotide sequence ID" value="NZ_CP011097.1"/>
</dbReference>
<feature type="binding site" evidence="2">
    <location>
        <position position="94"/>
    </location>
    <ligand>
        <name>Mg(2+)</name>
        <dbReference type="ChEBI" id="CHEBI:18420"/>
        <label>1</label>
    </ligand>
</feature>
<dbReference type="InterPro" id="IPR044270">
    <property type="entry name" value="AIP_synthase"/>
</dbReference>
<comment type="catalytic activity">
    <reaction evidence="2">
        <text>CDP-2,3-bis-O-(phytanyl)-sn-glycerol + 1D-myo-inositol 3-phosphate = saturated 1-archaetidyl-1D-myo-inositol 3-phosphate + CMP + H(+)</text>
        <dbReference type="Rhea" id="RHEA:36823"/>
        <dbReference type="ChEBI" id="CHEBI:15378"/>
        <dbReference type="ChEBI" id="CHEBI:58401"/>
        <dbReference type="ChEBI" id="CHEBI:60377"/>
        <dbReference type="ChEBI" id="CHEBI:74004"/>
        <dbReference type="ChEBI" id="CHEBI:74006"/>
        <dbReference type="EC" id="2.7.8.39"/>
    </reaction>
</comment>
<feature type="active site" description="Proton acceptor" evidence="2">
    <location>
        <position position="98"/>
    </location>
</feature>
<feature type="transmembrane region" description="Helical" evidence="2">
    <location>
        <begin position="96"/>
        <end position="112"/>
    </location>
</feature>
<dbReference type="GO" id="GO:0016780">
    <property type="term" value="F:phosphotransferase activity, for other substituted phosphate groups"/>
    <property type="evidence" value="ECO:0007669"/>
    <property type="project" value="UniProtKB-UniRule"/>
</dbReference>
<keyword evidence="1 2" id="KW-0808">Transferase</keyword>
<feature type="binding site" evidence="2">
    <location>
        <position position="73"/>
    </location>
    <ligand>
        <name>Mg(2+)</name>
        <dbReference type="ChEBI" id="CHEBI:18420"/>
        <label>2</label>
    </ligand>
</feature>
<feature type="transmembrane region" description="Helical" evidence="2">
    <location>
        <begin position="54"/>
        <end position="75"/>
    </location>
</feature>
<proteinExistence type="inferred from homology"/>
<dbReference type="EMBL" id="CP011097">
    <property type="protein sequence ID" value="AJZ75282.1"/>
    <property type="molecule type" value="Genomic_DNA"/>
</dbReference>
<accession>A0A3G1B0W0</accession>
<feature type="transmembrane region" description="Helical" evidence="2">
    <location>
        <begin position="29"/>
        <end position="48"/>
    </location>
</feature>
<dbReference type="STRING" id="1603555.SU86_001525"/>
<dbReference type="InterPro" id="IPR000462">
    <property type="entry name" value="CDP-OH_P_trans"/>
</dbReference>
<comment type="function">
    <text evidence="2">Catalyzes the formation of archaetidylinositol phosphate (AIP) from CDP-archaeol (CDP-ArOH or CDP-2,3-bis-(O-phytanyl)-sn-glycerol) and 1L-myo-inositol 1-phosphate (IP or 1D-myo-inositol 3-phosphate). AIP is a precursor of archaetidyl-myo-inositol (AI), an ether-type inositol phospholipid ubiquitously distributed in archaea membranes and essential for glycolipid biosynthesis in archaea.</text>
</comment>
<dbReference type="InterPro" id="IPR048254">
    <property type="entry name" value="CDP_ALCOHOL_P_TRANSF_CS"/>
</dbReference>
<keyword evidence="2" id="KW-0444">Lipid biosynthesis</keyword>
<keyword evidence="2" id="KW-0443">Lipid metabolism</keyword>
<keyword evidence="2" id="KW-0460">Magnesium</keyword>
<dbReference type="Pfam" id="PF01066">
    <property type="entry name" value="CDP-OH_P_transf"/>
    <property type="match status" value="1"/>
</dbReference>
<keyword evidence="5" id="KW-1185">Reference proteome</keyword>
<dbReference type="AlphaFoldDB" id="A0A3G1B0W0"/>
<dbReference type="UniPathway" id="UPA00085"/>
<sequence length="197" mass="21111">MLNNLRDSLKPTLEKLGAKFGATGLSPNFWTGVGLGFAFLCSMVYGLNSYITHPWFNAAIIGGILLLVSGFFDMVDGQVARYTKKVSKKGGFLDSVFDKIAEVAIFAGLLVGGFAEPIWVLLAITLSLLVSYTRSRAESLGIKLQGIGIGERAERLLVIAIIGMIPGLMPYAIGIVIVIAGITFIQRIIVTSKNIAD</sequence>
<dbReference type="HAMAP" id="MF_02242">
    <property type="entry name" value="AIP_synthase"/>
    <property type="match status" value="1"/>
</dbReference>
<feature type="binding site" evidence="2">
    <location>
        <position position="73"/>
    </location>
    <ligand>
        <name>Mg(2+)</name>
        <dbReference type="ChEBI" id="CHEBI:18420"/>
        <label>1</label>
    </ligand>
</feature>
<keyword evidence="2" id="KW-1208">Phospholipid metabolism</keyword>
<comment type="subcellular location">
    <subcellularLocation>
        <location evidence="2">Cell membrane</location>
        <topology evidence="2">Multi-pass membrane protein</topology>
    </subcellularLocation>
</comment>
<evidence type="ECO:0000256" key="3">
    <source>
        <dbReference type="RuleBase" id="RU003750"/>
    </source>
</evidence>
<dbReference type="InterPro" id="IPR043130">
    <property type="entry name" value="CDP-OH_PTrfase_TM_dom"/>
</dbReference>
<keyword evidence="2" id="KW-0464">Manganese</keyword>
<evidence type="ECO:0000256" key="2">
    <source>
        <dbReference type="HAMAP-Rule" id="MF_02242"/>
    </source>
</evidence>
<dbReference type="GO" id="GO:0008654">
    <property type="term" value="P:phospholipid biosynthetic process"/>
    <property type="evidence" value="ECO:0007669"/>
    <property type="project" value="UniProtKB-UniRule"/>
</dbReference>
<keyword evidence="2" id="KW-1003">Cell membrane</keyword>
<keyword evidence="2" id="KW-0812">Transmembrane</keyword>
<organism evidence="4 5">
    <name type="scientific">Candidatus Nitrosotenuis cloacae</name>
    <dbReference type="NCBI Taxonomy" id="1603555"/>
    <lineage>
        <taxon>Archaea</taxon>
        <taxon>Nitrososphaerota</taxon>
        <taxon>Candidatus Nitrosotenuis</taxon>
    </lineage>
</organism>
<feature type="binding site" evidence="2">
    <location>
        <position position="76"/>
    </location>
    <ligand>
        <name>Mg(2+)</name>
        <dbReference type="ChEBI" id="CHEBI:18420"/>
        <label>1</label>
    </ligand>
</feature>
<comment type="pathway">
    <text evidence="2">Lipid metabolism; phospholipid metabolism.</text>
</comment>